<dbReference type="EMBL" id="FMWP01000060">
    <property type="protein sequence ID" value="SCZ94986.1"/>
    <property type="molecule type" value="Genomic_DNA"/>
</dbReference>
<accession>A0A2X0KTC9</accession>
<sequence length="113" mass="12461">MIPPSLLEPLLASGVIIVYPDYRMLDPSTIYDQLEDVEALFTYFATFEFSSSLPTGVSVDLDRVGLIGFSAGSLFTVPNGDHDLVDNDTKAVLPEREAAYLETAEFLVKHLTF</sequence>
<protein>
    <submittedName>
        <fullName evidence="1">BZ3500_MvSof-1268-A1-R1_Chr11-3g03524 protein</fullName>
    </submittedName>
</protein>
<dbReference type="AlphaFoldDB" id="A0A2X0KTC9"/>
<dbReference type="Gene3D" id="3.40.50.1820">
    <property type="entry name" value="alpha/beta hydrolase"/>
    <property type="match status" value="1"/>
</dbReference>
<dbReference type="STRING" id="289078.A0A2X0KTC9"/>
<dbReference type="OrthoDB" id="19653at2759"/>
<keyword evidence="2" id="KW-1185">Reference proteome</keyword>
<dbReference type="Proteomes" id="UP000249723">
    <property type="component" value="Unassembled WGS sequence"/>
</dbReference>
<proteinExistence type="predicted"/>
<reference evidence="2" key="1">
    <citation type="submission" date="2016-10" db="EMBL/GenBank/DDBJ databases">
        <authorList>
            <person name="Jeantristanb JTB J.-T."/>
            <person name="Ricardo R."/>
        </authorList>
    </citation>
    <scope>NUCLEOTIDE SEQUENCE [LARGE SCALE GENOMIC DNA]</scope>
</reference>
<dbReference type="SUPFAM" id="SSF53474">
    <property type="entry name" value="alpha/beta-Hydrolases"/>
    <property type="match status" value="1"/>
</dbReference>
<gene>
    <name evidence="1" type="ORF">BZ3500_MVSOF-1268-A1-R1_CHR11-3G03524</name>
</gene>
<dbReference type="InterPro" id="IPR029058">
    <property type="entry name" value="AB_hydrolase_fold"/>
</dbReference>
<evidence type="ECO:0000313" key="2">
    <source>
        <dbReference type="Proteomes" id="UP000249723"/>
    </source>
</evidence>
<name>A0A2X0KTC9_9BASI</name>
<organism evidence="1 2">
    <name type="scientific">Microbotryum saponariae</name>
    <dbReference type="NCBI Taxonomy" id="289078"/>
    <lineage>
        <taxon>Eukaryota</taxon>
        <taxon>Fungi</taxon>
        <taxon>Dikarya</taxon>
        <taxon>Basidiomycota</taxon>
        <taxon>Pucciniomycotina</taxon>
        <taxon>Microbotryomycetes</taxon>
        <taxon>Microbotryales</taxon>
        <taxon>Microbotryaceae</taxon>
        <taxon>Microbotryum</taxon>
    </lineage>
</organism>
<evidence type="ECO:0000313" key="1">
    <source>
        <dbReference type="EMBL" id="SCZ94986.1"/>
    </source>
</evidence>